<sequence>MLFYNIKMVMTKSFFYIKLFNFKKNIFNIFSAPEFYKTDTNGRISRAHIAVGVT</sequence>
<proteinExistence type="predicted"/>
<reference evidence="2" key="1">
    <citation type="submission" date="2016-11" db="EMBL/GenBank/DDBJ databases">
        <authorList>
            <person name="Varghese N."/>
            <person name="Submissions S."/>
        </authorList>
    </citation>
    <scope>NUCLEOTIDE SEQUENCE [LARGE SCALE GENOMIC DNA]</scope>
    <source>
        <strain evidence="2">DSM 3661</strain>
    </source>
</reference>
<name>A0A1M7LX43_9FLAO</name>
<evidence type="ECO:0000313" key="2">
    <source>
        <dbReference type="Proteomes" id="UP000184260"/>
    </source>
</evidence>
<dbReference type="AlphaFoldDB" id="A0A1M7LX43"/>
<protein>
    <submittedName>
        <fullName evidence="1">Uncharacterized protein</fullName>
    </submittedName>
</protein>
<gene>
    <name evidence="1" type="ORF">SAMN05443669_10942</name>
</gene>
<keyword evidence="2" id="KW-1185">Reference proteome</keyword>
<evidence type="ECO:0000313" key="1">
    <source>
        <dbReference type="EMBL" id="SHM82850.1"/>
    </source>
</evidence>
<dbReference type="Proteomes" id="UP000184260">
    <property type="component" value="Unassembled WGS sequence"/>
</dbReference>
<dbReference type="EMBL" id="FRBU01000094">
    <property type="protein sequence ID" value="SHM82850.1"/>
    <property type="molecule type" value="Genomic_DNA"/>
</dbReference>
<organism evidence="1 2">
    <name type="scientific">Flavobacterium xanthum</name>
    <dbReference type="NCBI Taxonomy" id="69322"/>
    <lineage>
        <taxon>Bacteria</taxon>
        <taxon>Pseudomonadati</taxon>
        <taxon>Bacteroidota</taxon>
        <taxon>Flavobacteriia</taxon>
        <taxon>Flavobacteriales</taxon>
        <taxon>Flavobacteriaceae</taxon>
        <taxon>Flavobacterium</taxon>
    </lineage>
</organism>
<accession>A0A1M7LX43</accession>